<dbReference type="InterPro" id="IPR024524">
    <property type="entry name" value="DUF3800"/>
</dbReference>
<keyword evidence="2" id="KW-1185">Reference proteome</keyword>
<dbReference type="AlphaFoldDB" id="A0A212AA27"/>
<evidence type="ECO:0008006" key="3">
    <source>
        <dbReference type="Google" id="ProtNLM"/>
    </source>
</evidence>
<evidence type="ECO:0000313" key="1">
    <source>
        <dbReference type="EMBL" id="OWJ76982.1"/>
    </source>
</evidence>
<proteinExistence type="predicted"/>
<sequence>MHFCFIDESGTPPSRPNPERPYFTLGAVIIRDTDWRGIADHVRGFCTSHRLKGELKWRYFSPHNSSAENPMLGKSAEERKALSRSFAHVIAKSPMTIIACVTDIGAAFEYASVKNQQELYHFAYKPLSERFQYFLQDNKSLGITIADHRGRDNDRLFRAHHDNLTGGTGKVISGYNRFIEGLFLQDSCHSIGIQLADYVAGAIHRAYSTTDGELAAILKPRIRRKRDGTIQGHGIVHHPKDKFRRDLLRS</sequence>
<dbReference type="Proteomes" id="UP000196878">
    <property type="component" value="Unassembled WGS sequence"/>
</dbReference>
<dbReference type="EMBL" id="NIPW01000024">
    <property type="protein sequence ID" value="OWJ76982.1"/>
    <property type="molecule type" value="Genomic_DNA"/>
</dbReference>
<evidence type="ECO:0000313" key="2">
    <source>
        <dbReference type="Proteomes" id="UP000196878"/>
    </source>
</evidence>
<reference evidence="1 2" key="1">
    <citation type="submission" date="2016-12" db="EMBL/GenBank/DDBJ databases">
        <title>Comparison of Traditional DNA-DNA Hybridization with In Silico Genomic Analysis.</title>
        <authorList>
            <person name="Nicholson A.C."/>
            <person name="Humrighouse B.W."/>
            <person name="Graziano J."/>
            <person name="Lasker B."/>
            <person name="Whitney A.M."/>
            <person name="Mcquiston J.R."/>
        </authorList>
    </citation>
    <scope>NUCLEOTIDE SEQUENCE [LARGE SCALE GENOMIC DNA]</scope>
    <source>
        <strain evidence="1 2">H2240</strain>
    </source>
</reference>
<accession>A0A212AA27</accession>
<dbReference type="OrthoDB" id="9800818at2"/>
<dbReference type="Pfam" id="PF12686">
    <property type="entry name" value="DUF3800"/>
    <property type="match status" value="1"/>
</dbReference>
<gene>
    <name evidence="1" type="ORF">CDV49_12555</name>
</gene>
<organism evidence="1 2">
    <name type="scientific">Haematobacter genomosp. 1</name>
    <dbReference type="NCBI Taxonomy" id="366618"/>
    <lineage>
        <taxon>Bacteria</taxon>
        <taxon>Pseudomonadati</taxon>
        <taxon>Pseudomonadota</taxon>
        <taxon>Alphaproteobacteria</taxon>
        <taxon>Rhodobacterales</taxon>
        <taxon>Paracoccaceae</taxon>
        <taxon>Haematobacter</taxon>
    </lineage>
</organism>
<dbReference type="RefSeq" id="WP_088215775.1">
    <property type="nucleotide sequence ID" value="NZ_NIPW01000024.1"/>
</dbReference>
<comment type="caution">
    <text evidence="1">The sequence shown here is derived from an EMBL/GenBank/DDBJ whole genome shotgun (WGS) entry which is preliminary data.</text>
</comment>
<protein>
    <recommendedName>
        <fullName evidence="3">DUF3800 domain-containing protein</fullName>
    </recommendedName>
</protein>
<name>A0A212AA27_9RHOB</name>